<dbReference type="SMART" id="SM00422">
    <property type="entry name" value="HTH_MERR"/>
    <property type="match status" value="1"/>
</dbReference>
<protein>
    <submittedName>
        <fullName evidence="6">MerR family transcriptional regulator</fullName>
    </submittedName>
</protein>
<keyword evidence="2" id="KW-0805">Transcription regulation</keyword>
<proteinExistence type="predicted"/>
<evidence type="ECO:0000256" key="3">
    <source>
        <dbReference type="ARBA" id="ARBA00023125"/>
    </source>
</evidence>
<dbReference type="Proteomes" id="UP000557899">
    <property type="component" value="Unassembled WGS sequence"/>
</dbReference>
<dbReference type="Pfam" id="PF13411">
    <property type="entry name" value="MerR_1"/>
    <property type="match status" value="1"/>
</dbReference>
<dbReference type="GO" id="GO:0003677">
    <property type="term" value="F:DNA binding"/>
    <property type="evidence" value="ECO:0007669"/>
    <property type="project" value="UniProtKB-KW"/>
</dbReference>
<comment type="caution">
    <text evidence="6">The sequence shown here is derived from an EMBL/GenBank/DDBJ whole genome shotgun (WGS) entry which is preliminary data.</text>
</comment>
<evidence type="ECO:0000259" key="5">
    <source>
        <dbReference type="PROSITE" id="PS50937"/>
    </source>
</evidence>
<dbReference type="InterPro" id="IPR047057">
    <property type="entry name" value="MerR_fam"/>
</dbReference>
<organism evidence="6 7">
    <name type="scientific">Corynebacterium humireducens</name>
    <dbReference type="NCBI Taxonomy" id="1223514"/>
    <lineage>
        <taxon>Bacteria</taxon>
        <taxon>Bacillati</taxon>
        <taxon>Actinomycetota</taxon>
        <taxon>Actinomycetes</taxon>
        <taxon>Mycobacteriales</taxon>
        <taxon>Corynebacteriaceae</taxon>
        <taxon>Corynebacterium</taxon>
    </lineage>
</organism>
<keyword evidence="4" id="KW-0804">Transcription</keyword>
<dbReference type="SUPFAM" id="SSF46955">
    <property type="entry name" value="Putative DNA-binding domain"/>
    <property type="match status" value="1"/>
</dbReference>
<dbReference type="PRINTS" id="PR00040">
    <property type="entry name" value="HTHMERR"/>
</dbReference>
<evidence type="ECO:0000256" key="1">
    <source>
        <dbReference type="ARBA" id="ARBA00022491"/>
    </source>
</evidence>
<accession>A0A7X6SUN5</accession>
<dbReference type="InterPro" id="IPR000551">
    <property type="entry name" value="MerR-type_HTH_dom"/>
</dbReference>
<dbReference type="EMBL" id="JAAZHI010000074">
    <property type="protein sequence ID" value="NLA55308.1"/>
    <property type="molecule type" value="Genomic_DNA"/>
</dbReference>
<reference evidence="6 7" key="1">
    <citation type="journal article" date="2020" name="Biotechnol. Biofuels">
        <title>New insights from the biogas microbiome by comprehensive genome-resolved metagenomics of nearly 1600 species originating from multiple anaerobic digesters.</title>
        <authorList>
            <person name="Campanaro S."/>
            <person name="Treu L."/>
            <person name="Rodriguez-R L.M."/>
            <person name="Kovalovszki A."/>
            <person name="Ziels R.M."/>
            <person name="Maus I."/>
            <person name="Zhu X."/>
            <person name="Kougias P.G."/>
            <person name="Basile A."/>
            <person name="Luo G."/>
            <person name="Schluter A."/>
            <person name="Konstantinidis K.T."/>
            <person name="Angelidaki I."/>
        </authorList>
    </citation>
    <scope>NUCLEOTIDE SEQUENCE [LARGE SCALE GENOMIC DNA]</scope>
    <source>
        <strain evidence="6">AS15tlH2ME_198</strain>
    </source>
</reference>
<keyword evidence="1" id="KW-0678">Repressor</keyword>
<keyword evidence="3" id="KW-0238">DNA-binding</keyword>
<evidence type="ECO:0000313" key="6">
    <source>
        <dbReference type="EMBL" id="NLA55308.1"/>
    </source>
</evidence>
<feature type="domain" description="HTH merR-type" evidence="5">
    <location>
        <begin position="1"/>
        <end position="70"/>
    </location>
</feature>
<dbReference type="PANTHER" id="PTHR30204">
    <property type="entry name" value="REDOX-CYCLING DRUG-SENSING TRANSCRIPTIONAL ACTIVATOR SOXR"/>
    <property type="match status" value="1"/>
</dbReference>
<dbReference type="PANTHER" id="PTHR30204:SF69">
    <property type="entry name" value="MERR-FAMILY TRANSCRIPTIONAL REGULATOR"/>
    <property type="match status" value="1"/>
</dbReference>
<sequence>MRISELSSASGVSFPTIKFYLREGLLPAGRRAGQNQAFYTKGHLARLRLIGAMRGIARLSLAEIKGVLSELDGPGTVLDTMAAMQNTLIGQASDEEAHTAEARAILDRIISERGWNIRPESPAYGTAVQSIAKLYTTDLQWSPGMIAEYAEYAEHAAAIGRLDVSTLNFAGSQENLLVQIIEGTLLRRQLVDSLVLLGQQHSAHERLEGKQKGSARSRTPLP</sequence>
<gene>
    <name evidence="6" type="ORF">GX859_03260</name>
</gene>
<dbReference type="GO" id="GO:0003700">
    <property type="term" value="F:DNA-binding transcription factor activity"/>
    <property type="evidence" value="ECO:0007669"/>
    <property type="project" value="InterPro"/>
</dbReference>
<name>A0A7X6SUN5_9CORY</name>
<evidence type="ECO:0000256" key="4">
    <source>
        <dbReference type="ARBA" id="ARBA00023163"/>
    </source>
</evidence>
<evidence type="ECO:0000313" key="7">
    <source>
        <dbReference type="Proteomes" id="UP000557899"/>
    </source>
</evidence>
<dbReference type="AlphaFoldDB" id="A0A7X6SUN5"/>
<dbReference type="PROSITE" id="PS50937">
    <property type="entry name" value="HTH_MERR_2"/>
    <property type="match status" value="1"/>
</dbReference>
<dbReference type="InterPro" id="IPR009061">
    <property type="entry name" value="DNA-bd_dom_put_sf"/>
</dbReference>
<evidence type="ECO:0000256" key="2">
    <source>
        <dbReference type="ARBA" id="ARBA00023015"/>
    </source>
</evidence>
<dbReference type="Gene3D" id="1.10.1660.10">
    <property type="match status" value="1"/>
</dbReference>